<dbReference type="Pfam" id="PF14316">
    <property type="entry name" value="DUF4381"/>
    <property type="match status" value="1"/>
</dbReference>
<keyword evidence="1" id="KW-0472">Membrane</keyword>
<dbReference type="InterPro" id="IPR025489">
    <property type="entry name" value="DUF4381"/>
</dbReference>
<dbReference type="AlphaFoldDB" id="A0A7W3FPW1"/>
<name>A0A7W3FPW1_9GAMM</name>
<feature type="transmembrane region" description="Helical" evidence="1">
    <location>
        <begin position="24"/>
        <end position="42"/>
    </location>
</feature>
<evidence type="ECO:0000256" key="1">
    <source>
        <dbReference type="SAM" id="Phobius"/>
    </source>
</evidence>
<dbReference type="EMBL" id="JACGXS010000011">
    <property type="protein sequence ID" value="MBA8683432.1"/>
    <property type="molecule type" value="Genomic_DNA"/>
</dbReference>
<dbReference type="Proteomes" id="UP000547058">
    <property type="component" value="Unassembled WGS sequence"/>
</dbReference>
<gene>
    <name evidence="2" type="ORF">H4O11_16655</name>
</gene>
<keyword evidence="3" id="KW-1185">Reference proteome</keyword>
<keyword evidence="1" id="KW-1133">Transmembrane helix</keyword>
<keyword evidence="1" id="KW-0812">Transmembrane</keyword>
<organism evidence="2 3">
    <name type="scientific">Stenotrophomonas tumulicola</name>
    <dbReference type="NCBI Taxonomy" id="1685415"/>
    <lineage>
        <taxon>Bacteria</taxon>
        <taxon>Pseudomonadati</taxon>
        <taxon>Pseudomonadota</taxon>
        <taxon>Gammaproteobacteria</taxon>
        <taxon>Lysobacterales</taxon>
        <taxon>Lysobacteraceae</taxon>
        <taxon>Stenotrophomonas</taxon>
    </lineage>
</organism>
<protein>
    <submittedName>
        <fullName evidence="2">DUF4381 domain-containing protein</fullName>
    </submittedName>
</protein>
<comment type="caution">
    <text evidence="2">The sequence shown here is derived from an EMBL/GenBank/DDBJ whole genome shotgun (WGS) entry which is preliminary data.</text>
</comment>
<dbReference type="RefSeq" id="WP_182340981.1">
    <property type="nucleotide sequence ID" value="NZ_JACGXS010000011.1"/>
</dbReference>
<proteinExistence type="predicted"/>
<accession>A0A7W3FPW1</accession>
<evidence type="ECO:0000313" key="3">
    <source>
        <dbReference type="Proteomes" id="UP000547058"/>
    </source>
</evidence>
<sequence length="148" mass="16587">MSAALPLRDVHLPPAPGLWPPAPGWWLLAAGLLLLLAVPLWLQWRRRRRQRAWLRRFDADLQAAGDGPARLAALVILLRRAARQQRPGSELLQGDAWLQALDPKGELAPAQRALLHEGAYQPRIDTGQLAALERWAAKRYLALLQERG</sequence>
<evidence type="ECO:0000313" key="2">
    <source>
        <dbReference type="EMBL" id="MBA8683432.1"/>
    </source>
</evidence>
<reference evidence="2 3" key="1">
    <citation type="submission" date="2020-08" db="EMBL/GenBank/DDBJ databases">
        <title>Stenotrophomonas tumulicola JCM 30961.</title>
        <authorList>
            <person name="Deng Y."/>
        </authorList>
    </citation>
    <scope>NUCLEOTIDE SEQUENCE [LARGE SCALE GENOMIC DNA]</scope>
    <source>
        <strain evidence="2 3">JCM 30961</strain>
    </source>
</reference>